<protein>
    <submittedName>
        <fullName evidence="2">Uncharacterized protein</fullName>
    </submittedName>
</protein>
<dbReference type="Proteomes" id="UP000003824">
    <property type="component" value="Unassembled WGS sequence"/>
</dbReference>
<evidence type="ECO:0000313" key="3">
    <source>
        <dbReference type="Proteomes" id="UP000003824"/>
    </source>
</evidence>
<accession>D6A0S0</accession>
<proteinExistence type="predicted"/>
<name>D6A0S0_STRV1</name>
<dbReference type="Gene3D" id="2.40.100.20">
    <property type="match status" value="1"/>
</dbReference>
<gene>
    <name evidence="2" type="ORF">SSFG_04544</name>
</gene>
<evidence type="ECO:0000313" key="2">
    <source>
        <dbReference type="EMBL" id="EFE69302.2"/>
    </source>
</evidence>
<feature type="region of interest" description="Disordered" evidence="1">
    <location>
        <begin position="1"/>
        <end position="27"/>
    </location>
</feature>
<reference evidence="3" key="1">
    <citation type="submission" date="2008-12" db="EMBL/GenBank/DDBJ databases">
        <title>Annotation of Streptomyces ghanaensis ATCC 14672.</title>
        <authorList>
            <consortium name="The Broad Institute Genome Sequencing Platform"/>
            <consortium name="Broad Institute Microbial Sequencing Center"/>
            <person name="Fischbach M."/>
            <person name="Ward D."/>
            <person name="Young S."/>
            <person name="Kodira C.D."/>
            <person name="Zeng Q."/>
            <person name="Koehrsen M."/>
            <person name="Godfrey P."/>
            <person name="Alvarado L."/>
            <person name="Berlin A.M."/>
            <person name="Borenstein D."/>
            <person name="Chen Z."/>
            <person name="Engels R."/>
            <person name="Freedman E."/>
            <person name="Gellesch M."/>
            <person name="Goldberg J."/>
            <person name="Griggs A."/>
            <person name="Gujja S."/>
            <person name="Heiman D.I."/>
            <person name="Hepburn T.A."/>
            <person name="Howarth C."/>
            <person name="Jen D."/>
            <person name="Larson L."/>
            <person name="Lewis B."/>
            <person name="Mehta T."/>
            <person name="Park D."/>
            <person name="Pearson M."/>
            <person name="Roberts A."/>
            <person name="Saif S."/>
            <person name="Shea T.D."/>
            <person name="Shenoy N."/>
            <person name="Sisk P."/>
            <person name="Stolte C."/>
            <person name="Sykes S.N."/>
            <person name="Walk T."/>
            <person name="White J."/>
            <person name="Yandava C."/>
            <person name="Straight P."/>
            <person name="Clardy J."/>
            <person name="Hung D."/>
            <person name="Kolter R."/>
            <person name="Mekalanos J."/>
            <person name="Walker S."/>
            <person name="Walsh C.T."/>
            <person name="Wieland B.L.C."/>
            <person name="Ilzarbe M."/>
            <person name="Galagan J."/>
            <person name="Nusbaum C."/>
            <person name="Birren B."/>
        </authorList>
    </citation>
    <scope>NUCLEOTIDE SEQUENCE [LARGE SCALE GENOMIC DNA]</scope>
    <source>
        <strain evidence="3">ATCC 14672 / DSM 40746 / JCM 4963 / KCTC 9882 / NRRL B-12104 / FH 1290</strain>
    </source>
</reference>
<sequence length="72" mass="7559">MRVIPASSGPVRRPGGPDRRGPLERAADRCRGNALVRRDVAGTARLLGDRVPGTRAAVWNSLPPTGGAHHAT</sequence>
<evidence type="ECO:0000256" key="1">
    <source>
        <dbReference type="SAM" id="MobiDB-lite"/>
    </source>
</evidence>
<dbReference type="EMBL" id="DS999641">
    <property type="protein sequence ID" value="EFE69302.2"/>
    <property type="molecule type" value="Genomic_DNA"/>
</dbReference>
<dbReference type="AlphaFoldDB" id="D6A0S0"/>
<feature type="compositionally biased region" description="Basic and acidic residues" evidence="1">
    <location>
        <begin position="15"/>
        <end position="27"/>
    </location>
</feature>
<organism evidence="2 3">
    <name type="scientific">Streptomyces viridosporus (strain ATCC 14672 / DSM 40746 / JCM 4963 / KCTC 9882 / NRRL B-12104 / FH 1290)</name>
    <name type="common">Streptomyces ghanaensis</name>
    <dbReference type="NCBI Taxonomy" id="566461"/>
    <lineage>
        <taxon>Bacteria</taxon>
        <taxon>Bacillati</taxon>
        <taxon>Actinomycetota</taxon>
        <taxon>Actinomycetes</taxon>
        <taxon>Kitasatosporales</taxon>
        <taxon>Streptomycetaceae</taxon>
        <taxon>Streptomyces</taxon>
    </lineage>
</organism>